<dbReference type="EMBL" id="CP036273">
    <property type="protein sequence ID" value="QDU24242.1"/>
    <property type="molecule type" value="Genomic_DNA"/>
</dbReference>
<protein>
    <submittedName>
        <fullName evidence="1">Uncharacterized protein</fullName>
    </submittedName>
</protein>
<organism evidence="1 2">
    <name type="scientific">Urbifossiella limnaea</name>
    <dbReference type="NCBI Taxonomy" id="2528023"/>
    <lineage>
        <taxon>Bacteria</taxon>
        <taxon>Pseudomonadati</taxon>
        <taxon>Planctomycetota</taxon>
        <taxon>Planctomycetia</taxon>
        <taxon>Gemmatales</taxon>
        <taxon>Gemmataceae</taxon>
        <taxon>Urbifossiella</taxon>
    </lineage>
</organism>
<accession>A0A517Y3F4</accession>
<keyword evidence="2" id="KW-1185">Reference proteome</keyword>
<name>A0A517Y3F4_9BACT</name>
<reference evidence="1 2" key="1">
    <citation type="submission" date="2019-02" db="EMBL/GenBank/DDBJ databases">
        <title>Deep-cultivation of Planctomycetes and their phenomic and genomic characterization uncovers novel biology.</title>
        <authorList>
            <person name="Wiegand S."/>
            <person name="Jogler M."/>
            <person name="Boedeker C."/>
            <person name="Pinto D."/>
            <person name="Vollmers J."/>
            <person name="Rivas-Marin E."/>
            <person name="Kohn T."/>
            <person name="Peeters S.H."/>
            <person name="Heuer A."/>
            <person name="Rast P."/>
            <person name="Oberbeckmann S."/>
            <person name="Bunk B."/>
            <person name="Jeske O."/>
            <person name="Meyerdierks A."/>
            <person name="Storesund J.E."/>
            <person name="Kallscheuer N."/>
            <person name="Luecker S."/>
            <person name="Lage O.M."/>
            <person name="Pohl T."/>
            <person name="Merkel B.J."/>
            <person name="Hornburger P."/>
            <person name="Mueller R.-W."/>
            <person name="Bruemmer F."/>
            <person name="Labrenz M."/>
            <person name="Spormann A.M."/>
            <person name="Op den Camp H."/>
            <person name="Overmann J."/>
            <person name="Amann R."/>
            <person name="Jetten M.S.M."/>
            <person name="Mascher T."/>
            <person name="Medema M.H."/>
            <person name="Devos D.P."/>
            <person name="Kaster A.-K."/>
            <person name="Ovreas L."/>
            <person name="Rohde M."/>
            <person name="Galperin M.Y."/>
            <person name="Jogler C."/>
        </authorList>
    </citation>
    <scope>NUCLEOTIDE SEQUENCE [LARGE SCALE GENOMIC DNA]</scope>
    <source>
        <strain evidence="1 2">ETA_A1</strain>
    </source>
</reference>
<proteinExistence type="predicted"/>
<dbReference type="KEGG" id="uli:ETAA1_62560"/>
<gene>
    <name evidence="1" type="ORF">ETAA1_62560</name>
</gene>
<dbReference type="Proteomes" id="UP000319576">
    <property type="component" value="Chromosome"/>
</dbReference>
<dbReference type="AlphaFoldDB" id="A0A517Y3F4"/>
<evidence type="ECO:0000313" key="2">
    <source>
        <dbReference type="Proteomes" id="UP000319576"/>
    </source>
</evidence>
<evidence type="ECO:0000313" key="1">
    <source>
        <dbReference type="EMBL" id="QDU24242.1"/>
    </source>
</evidence>
<sequence length="58" mass="6534">MSGVARRLGLDIKVVLRYRRLDRCPDWSPGRPTVTALYPFAAFVAEWVVAGNRTISDL</sequence>